<feature type="chain" id="PRO_5032432502" description="Beta-defensin-like domain-containing protein" evidence="9">
    <location>
        <begin position="21"/>
        <end position="95"/>
    </location>
</feature>
<dbReference type="Proteomes" id="UP000001645">
    <property type="component" value="Chromosome 2"/>
</dbReference>
<dbReference type="GO" id="GO:0042742">
    <property type="term" value="P:defense response to bacterium"/>
    <property type="evidence" value="ECO:0007669"/>
    <property type="project" value="UniProtKB-KW"/>
</dbReference>
<evidence type="ECO:0000256" key="1">
    <source>
        <dbReference type="ARBA" id="ARBA00004613"/>
    </source>
</evidence>
<comment type="subcellular location">
    <subcellularLocation>
        <location evidence="1">Secreted</location>
    </subcellularLocation>
</comment>
<name>A0A803YBA3_MELGA</name>
<dbReference type="GO" id="GO:0005615">
    <property type="term" value="C:extracellular space"/>
    <property type="evidence" value="ECO:0007669"/>
    <property type="project" value="TreeGrafter"/>
</dbReference>
<dbReference type="InParanoid" id="A0A803YBA3"/>
<evidence type="ECO:0000256" key="8">
    <source>
        <dbReference type="ARBA" id="ARBA00023157"/>
    </source>
</evidence>
<keyword evidence="8" id="KW-1015">Disulfide bond</keyword>
<dbReference type="Pfam" id="PF00711">
    <property type="entry name" value="Defensin_beta"/>
    <property type="match status" value="1"/>
</dbReference>
<evidence type="ECO:0000256" key="2">
    <source>
        <dbReference type="ARBA" id="ARBA00007371"/>
    </source>
</evidence>
<dbReference type="SUPFAM" id="SSF57392">
    <property type="entry name" value="Defensin-like"/>
    <property type="match status" value="1"/>
</dbReference>
<dbReference type="AlphaFoldDB" id="A0A803YBA3"/>
<reference evidence="11" key="2">
    <citation type="submission" date="2025-08" db="UniProtKB">
        <authorList>
            <consortium name="Ensembl"/>
        </authorList>
    </citation>
    <scope>IDENTIFICATION</scope>
</reference>
<evidence type="ECO:0000256" key="4">
    <source>
        <dbReference type="ARBA" id="ARBA00022529"/>
    </source>
</evidence>
<keyword evidence="4" id="KW-0929">Antimicrobial</keyword>
<keyword evidence="6" id="KW-0211">Defensin</keyword>
<protein>
    <recommendedName>
        <fullName evidence="10">Beta-defensin-like domain-containing protein</fullName>
    </recommendedName>
</protein>
<dbReference type="InterPro" id="IPR001855">
    <property type="entry name" value="Defensin_beta-like"/>
</dbReference>
<keyword evidence="3" id="KW-0964">Secreted</keyword>
<dbReference type="Bgee" id="ENSMGAG00000014213">
    <property type="expression patterns" value="Expressed in spleen and 1 other cell type or tissue"/>
</dbReference>
<evidence type="ECO:0000256" key="7">
    <source>
        <dbReference type="ARBA" id="ARBA00023022"/>
    </source>
</evidence>
<organism evidence="11 12">
    <name type="scientific">Meleagris gallopavo</name>
    <name type="common">Wild turkey</name>
    <dbReference type="NCBI Taxonomy" id="9103"/>
    <lineage>
        <taxon>Eukaryota</taxon>
        <taxon>Metazoa</taxon>
        <taxon>Chordata</taxon>
        <taxon>Craniata</taxon>
        <taxon>Vertebrata</taxon>
        <taxon>Euteleostomi</taxon>
        <taxon>Archelosauria</taxon>
        <taxon>Archosauria</taxon>
        <taxon>Dinosauria</taxon>
        <taxon>Saurischia</taxon>
        <taxon>Theropoda</taxon>
        <taxon>Coelurosauria</taxon>
        <taxon>Aves</taxon>
        <taxon>Neognathae</taxon>
        <taxon>Galloanserae</taxon>
        <taxon>Galliformes</taxon>
        <taxon>Phasianidae</taxon>
        <taxon>Meleagridinae</taxon>
        <taxon>Meleagris</taxon>
    </lineage>
</organism>
<evidence type="ECO:0000313" key="11">
    <source>
        <dbReference type="Ensembl" id="ENSMGAP00000029050.1"/>
    </source>
</evidence>
<proteinExistence type="inferred from homology"/>
<evidence type="ECO:0000259" key="10">
    <source>
        <dbReference type="Pfam" id="PF00711"/>
    </source>
</evidence>
<feature type="domain" description="Beta-defensin-like" evidence="10">
    <location>
        <begin position="28"/>
        <end position="61"/>
    </location>
</feature>
<evidence type="ECO:0000256" key="3">
    <source>
        <dbReference type="ARBA" id="ARBA00022525"/>
    </source>
</evidence>
<dbReference type="Ensembl" id="ENSMGAT00000022226.1">
    <property type="protein sequence ID" value="ENSMGAP00000029050.1"/>
    <property type="gene ID" value="ENSMGAG00000014213.3"/>
</dbReference>
<evidence type="ECO:0000256" key="6">
    <source>
        <dbReference type="ARBA" id="ARBA00022940"/>
    </source>
</evidence>
<evidence type="ECO:0000256" key="5">
    <source>
        <dbReference type="ARBA" id="ARBA00022729"/>
    </source>
</evidence>
<accession>A0A803YBA3</accession>
<comment type="similarity">
    <text evidence="2">Belongs to the beta-defensin family.</text>
</comment>
<dbReference type="GO" id="GO:0042056">
    <property type="term" value="F:chemoattractant activity"/>
    <property type="evidence" value="ECO:0007669"/>
    <property type="project" value="TreeGrafter"/>
</dbReference>
<dbReference type="GO" id="GO:0031731">
    <property type="term" value="F:CCR6 chemokine receptor binding"/>
    <property type="evidence" value="ECO:0007669"/>
    <property type="project" value="TreeGrafter"/>
</dbReference>
<dbReference type="GeneTree" id="ENSGT01140000285465"/>
<dbReference type="PANTHER" id="PTHR20515:SF20">
    <property type="entry name" value="GALLINACIN-1-RELATED"/>
    <property type="match status" value="1"/>
</dbReference>
<feature type="signal peptide" evidence="9">
    <location>
        <begin position="1"/>
        <end position="20"/>
    </location>
</feature>
<keyword evidence="7" id="KW-0044">Antibiotic</keyword>
<keyword evidence="12" id="KW-1185">Reference proteome</keyword>
<dbReference type="GO" id="GO:0060326">
    <property type="term" value="P:cell chemotaxis"/>
    <property type="evidence" value="ECO:0007669"/>
    <property type="project" value="TreeGrafter"/>
</dbReference>
<reference evidence="11" key="3">
    <citation type="submission" date="2025-09" db="UniProtKB">
        <authorList>
            <consortium name="Ensembl"/>
        </authorList>
    </citation>
    <scope>IDENTIFICATION</scope>
</reference>
<keyword evidence="5 9" id="KW-0732">Signal</keyword>
<evidence type="ECO:0000256" key="9">
    <source>
        <dbReference type="SAM" id="SignalP"/>
    </source>
</evidence>
<dbReference type="PANTHER" id="PTHR20515">
    <property type="entry name" value="BETA-DEFENSIN"/>
    <property type="match status" value="1"/>
</dbReference>
<evidence type="ECO:0000313" key="12">
    <source>
        <dbReference type="Proteomes" id="UP000001645"/>
    </source>
</evidence>
<reference evidence="11 12" key="1">
    <citation type="journal article" date="2010" name="PLoS Biol.">
        <title>Multi-platform next-generation sequencing of the domestic turkey (Meleagris gallopavo): genome assembly and analysis.</title>
        <authorList>
            <person name="Dalloul R.A."/>
            <person name="Long J.A."/>
            <person name="Zimin A.V."/>
            <person name="Aslam L."/>
            <person name="Beal K."/>
            <person name="Blomberg L.A."/>
            <person name="Bouffard P."/>
            <person name="Burt D.W."/>
            <person name="Crasta O."/>
            <person name="Crooijmans R.P."/>
            <person name="Cooper K."/>
            <person name="Coulombe R.A."/>
            <person name="De S."/>
            <person name="Delany M.E."/>
            <person name="Dodgson J.B."/>
            <person name="Dong J.J."/>
            <person name="Evans C."/>
            <person name="Frederickson K.M."/>
            <person name="Flicek P."/>
            <person name="Florea L."/>
            <person name="Folkerts O."/>
            <person name="Groenen M.A."/>
            <person name="Harkins T.T."/>
            <person name="Herrero J."/>
            <person name="Hoffmann S."/>
            <person name="Megens H.J."/>
            <person name="Jiang A."/>
            <person name="de Jong P."/>
            <person name="Kaiser P."/>
            <person name="Kim H."/>
            <person name="Kim K.W."/>
            <person name="Kim S."/>
            <person name="Langenberger D."/>
            <person name="Lee M.K."/>
            <person name="Lee T."/>
            <person name="Mane S."/>
            <person name="Marcais G."/>
            <person name="Marz M."/>
            <person name="McElroy A.P."/>
            <person name="Modise T."/>
            <person name="Nefedov M."/>
            <person name="Notredame C."/>
            <person name="Paton I.R."/>
            <person name="Payne W.S."/>
            <person name="Pertea G."/>
            <person name="Prickett D."/>
            <person name="Puiu D."/>
            <person name="Qioa D."/>
            <person name="Raineri E."/>
            <person name="Ruffier M."/>
            <person name="Salzberg S.L."/>
            <person name="Schatz M.C."/>
            <person name="Scheuring C."/>
            <person name="Schmidt C.J."/>
            <person name="Schroeder S."/>
            <person name="Searle S.M."/>
            <person name="Smith E.J."/>
            <person name="Smith J."/>
            <person name="Sonstegard T.S."/>
            <person name="Stadler P.F."/>
            <person name="Tafer H."/>
            <person name="Tu Z.J."/>
            <person name="Van Tassell C.P."/>
            <person name="Vilella A.J."/>
            <person name="Williams K.P."/>
            <person name="Yorke J.A."/>
            <person name="Zhang L."/>
            <person name="Zhang H.B."/>
            <person name="Zhang X."/>
            <person name="Zhang Y."/>
            <person name="Reed K.M."/>
        </authorList>
    </citation>
    <scope>NUCLEOTIDE SEQUENCE [LARGE SCALE GENOMIC DNA]</scope>
</reference>
<dbReference type="Gene3D" id="3.10.360.10">
    <property type="entry name" value="Antimicrobial Peptide, Beta-defensin 2, Chain A"/>
    <property type="match status" value="1"/>
</dbReference>
<sequence>MRILYLLLAVLLVVLQGVAGQPLIPNTMHTCSLRRGVCRYGRCPVLYYQIGSCGAVRSSCCVRYVEVWGFFPQSPCSSSSGAGDLWSSAICGYTD</sequence>